<feature type="transmembrane region" description="Helical" evidence="7">
    <location>
        <begin position="72"/>
        <end position="90"/>
    </location>
</feature>
<dbReference type="InterPro" id="IPR051907">
    <property type="entry name" value="DoxX-like_oxidoreductase"/>
</dbReference>
<reference evidence="8 9" key="1">
    <citation type="journal article" date="2023" name="Int. J. Syst. Evol. Microbiol.">
        <title>Arthrobacter mangrovi sp. nov., an actinobacterium isolated from the rhizosphere of a mangrove.</title>
        <authorList>
            <person name="Hamada M."/>
            <person name="Saitou S."/>
            <person name="Enomoto N."/>
            <person name="Nanri K."/>
            <person name="Hidaka K."/>
            <person name="Miura T."/>
            <person name="Tamura T."/>
        </authorList>
    </citation>
    <scope>NUCLEOTIDE SEQUENCE [LARGE SCALE GENOMIC DNA]</scope>
    <source>
        <strain evidence="8 9">NBRC 112813</strain>
    </source>
</reference>
<feature type="transmembrane region" description="Helical" evidence="7">
    <location>
        <begin position="102"/>
        <end position="123"/>
    </location>
</feature>
<evidence type="ECO:0000256" key="7">
    <source>
        <dbReference type="SAM" id="Phobius"/>
    </source>
</evidence>
<keyword evidence="5 7" id="KW-1133">Transmembrane helix</keyword>
<organism evidence="8 9">
    <name type="scientific">Arthrobacter mangrovi</name>
    <dbReference type="NCBI Taxonomy" id="2966350"/>
    <lineage>
        <taxon>Bacteria</taxon>
        <taxon>Bacillati</taxon>
        <taxon>Actinomycetota</taxon>
        <taxon>Actinomycetes</taxon>
        <taxon>Micrococcales</taxon>
        <taxon>Micrococcaceae</taxon>
        <taxon>Arthrobacter</taxon>
    </lineage>
</organism>
<comment type="subcellular location">
    <subcellularLocation>
        <location evidence="1">Cell membrane</location>
        <topology evidence="1">Multi-pass membrane protein</topology>
    </subcellularLocation>
</comment>
<keyword evidence="4 7" id="KW-0812">Transmembrane</keyword>
<feature type="transmembrane region" description="Helical" evidence="7">
    <location>
        <begin position="47"/>
        <end position="65"/>
    </location>
</feature>
<evidence type="ECO:0000256" key="6">
    <source>
        <dbReference type="ARBA" id="ARBA00023136"/>
    </source>
</evidence>
<proteinExistence type="inferred from homology"/>
<evidence type="ECO:0000256" key="2">
    <source>
        <dbReference type="ARBA" id="ARBA00006679"/>
    </source>
</evidence>
<keyword evidence="3" id="KW-1003">Cell membrane</keyword>
<comment type="similarity">
    <text evidence="2">Belongs to the DoxX family.</text>
</comment>
<dbReference type="PANTHER" id="PTHR33452">
    <property type="entry name" value="OXIDOREDUCTASE CATD-RELATED"/>
    <property type="match status" value="1"/>
</dbReference>
<evidence type="ECO:0000256" key="4">
    <source>
        <dbReference type="ARBA" id="ARBA00022692"/>
    </source>
</evidence>
<evidence type="ECO:0000256" key="5">
    <source>
        <dbReference type="ARBA" id="ARBA00022989"/>
    </source>
</evidence>
<evidence type="ECO:0000256" key="1">
    <source>
        <dbReference type="ARBA" id="ARBA00004651"/>
    </source>
</evidence>
<dbReference type="Proteomes" id="UP001209654">
    <property type="component" value="Unassembled WGS sequence"/>
</dbReference>
<comment type="caution">
    <text evidence="8">The sequence shown here is derived from an EMBL/GenBank/DDBJ whole genome shotgun (WGS) entry which is preliminary data.</text>
</comment>
<keyword evidence="9" id="KW-1185">Reference proteome</keyword>
<dbReference type="EMBL" id="BRVS01000008">
    <property type="protein sequence ID" value="GLB67674.1"/>
    <property type="molecule type" value="Genomic_DNA"/>
</dbReference>
<sequence>MATLALAILRVVLGYIFVMHGWQKYNDIGIAGMQAGFSQMGVPNAEVFAVLVILLELVGGVLLIVGFLSRPIAALLAVEMIGAWVLVHAPNGFFVNENGYELVLILAAAALTIALAGPGRFSLDYAVFGRRKSKLRALA</sequence>
<gene>
    <name evidence="8" type="ORF">AHIS1636_21140</name>
</gene>
<name>A0ABQ5MUK4_9MICC</name>
<dbReference type="Pfam" id="PF07681">
    <property type="entry name" value="DoxX"/>
    <property type="match status" value="1"/>
</dbReference>
<evidence type="ECO:0000313" key="9">
    <source>
        <dbReference type="Proteomes" id="UP001209654"/>
    </source>
</evidence>
<dbReference type="PANTHER" id="PTHR33452:SF1">
    <property type="entry name" value="INNER MEMBRANE PROTEIN YPHA-RELATED"/>
    <property type="match status" value="1"/>
</dbReference>
<dbReference type="InterPro" id="IPR032808">
    <property type="entry name" value="DoxX"/>
</dbReference>
<evidence type="ECO:0000256" key="3">
    <source>
        <dbReference type="ARBA" id="ARBA00022475"/>
    </source>
</evidence>
<keyword evidence="6 7" id="KW-0472">Membrane</keyword>
<evidence type="ECO:0000313" key="8">
    <source>
        <dbReference type="EMBL" id="GLB67674.1"/>
    </source>
</evidence>
<protein>
    <submittedName>
        <fullName evidence="8">Membrane protein</fullName>
    </submittedName>
</protein>
<accession>A0ABQ5MUK4</accession>